<dbReference type="Proteomes" id="UP000601435">
    <property type="component" value="Unassembled WGS sequence"/>
</dbReference>
<dbReference type="EMBL" id="CAJNJA010097252">
    <property type="protein sequence ID" value="CAE7942628.1"/>
    <property type="molecule type" value="Genomic_DNA"/>
</dbReference>
<evidence type="ECO:0000313" key="1">
    <source>
        <dbReference type="EMBL" id="CAE7942628.1"/>
    </source>
</evidence>
<dbReference type="AlphaFoldDB" id="A0A813CG66"/>
<keyword evidence="2" id="KW-1185">Reference proteome</keyword>
<organism evidence="1 2">
    <name type="scientific">Symbiodinium necroappetens</name>
    <dbReference type="NCBI Taxonomy" id="1628268"/>
    <lineage>
        <taxon>Eukaryota</taxon>
        <taxon>Sar</taxon>
        <taxon>Alveolata</taxon>
        <taxon>Dinophyceae</taxon>
        <taxon>Suessiales</taxon>
        <taxon>Symbiodiniaceae</taxon>
        <taxon>Symbiodinium</taxon>
    </lineage>
</organism>
<protein>
    <submittedName>
        <fullName evidence="1">Uncharacterized protein</fullName>
    </submittedName>
</protein>
<sequence>MTPVGKAKKGSVASAQWAVTQLPTLPMPDPGQLPCGSMVPVEQLQLQAMEYEDMDDTVKQEIRWRCLAECMEPAEVACAVFSSIALQALGDVSLDPLDEGDQIRLRRHSHSVVMINALMDERSNVCLVQDGYDTREAPLALAAWRLEKRSIPYTYDTYLNDSGKVQCFSVWCGNIYKHRHVIGVLRFPMPEISPFVKWRGLLAERFILRARQLELDPRKYHEKPILEYLHEIASTTTPGRPYTCIERCCGSGVTSGFNCVCLVRPRHFAAHSAIWTLWASSRKWPPWLVLRRILDGISKPALPLAVQSAIISFIGHEFSEEMFLQSDGEPFEVPHLDQWEWWFQAWQTGPCR</sequence>
<gene>
    <name evidence="1" type="ORF">SNEC2469_LOCUS34739</name>
</gene>
<proteinExistence type="predicted"/>
<accession>A0A813CG66</accession>
<evidence type="ECO:0000313" key="2">
    <source>
        <dbReference type="Proteomes" id="UP000601435"/>
    </source>
</evidence>
<comment type="caution">
    <text evidence="1">The sequence shown here is derived from an EMBL/GenBank/DDBJ whole genome shotgun (WGS) entry which is preliminary data.</text>
</comment>
<dbReference type="OrthoDB" id="447157at2759"/>
<name>A0A813CG66_9DINO</name>
<reference evidence="1" key="1">
    <citation type="submission" date="2021-02" db="EMBL/GenBank/DDBJ databases">
        <authorList>
            <person name="Dougan E. K."/>
            <person name="Rhodes N."/>
            <person name="Thang M."/>
            <person name="Chan C."/>
        </authorList>
    </citation>
    <scope>NUCLEOTIDE SEQUENCE</scope>
</reference>